<feature type="binding site" evidence="4">
    <location>
        <position position="286"/>
    </location>
    <ligand>
        <name>allantoate</name>
        <dbReference type="ChEBI" id="CHEBI:17536"/>
    </ligand>
</feature>
<evidence type="ECO:0000313" key="5">
    <source>
        <dbReference type="EMBL" id="AJR06519.1"/>
    </source>
</evidence>
<feature type="binding site" evidence="3">
    <location>
        <position position="188"/>
    </location>
    <ligand>
        <name>Zn(2+)</name>
        <dbReference type="ChEBI" id="CHEBI:29105"/>
        <label>1</label>
    </ligand>
</feature>
<dbReference type="NCBIfam" id="TIGR03176">
    <property type="entry name" value="AllC"/>
    <property type="match status" value="1"/>
</dbReference>
<keyword evidence="2 5" id="KW-0378">Hydrolase</keyword>
<dbReference type="STRING" id="658445.H744_1c1497"/>
<proteinExistence type="inferred from homology"/>
<gene>
    <name evidence="5" type="ORF">H744_1c1497</name>
</gene>
<sequence>MELLKSKVEETSKKITQFGYEEGAGMTRLLYTKEWLSAQNTFLELFEKSGFQAYSDDVGNIYGRLEGTEYPDQVIMSGSHVDTVVNGGNLDGQFGIEAAFIAMQYLKDKHGSPKRTLEVVSLAEEEGSRFPYVFWGSKNIVGIADNDAVKGLTDNKGVNFVDAMKQCGFDFATERTVRKDIKAFVELHIEQGKVLETEGKQLGVVTSIAGQRRYNITLKGEANHAGTTPMGYRKDTVYAFSKICCQSIDKAKAEGDPLVLTFGKVVPKPNTVNVVPGDILFTMDCRHTDKEKLIGFSDQIIEDMKQICAEMEIEIDVDLWMDEEPIPMDPALVDLIDSTLEAKGANYKRMHSGAGHDAQIFAPRVPTGMIFIPSIAGISHNPAEQTDIDDLTVGVEALINVLYELAYN</sequence>
<dbReference type="SUPFAM" id="SSF55031">
    <property type="entry name" value="Bacterial exopeptidase dimerisation domain"/>
    <property type="match status" value="1"/>
</dbReference>
<dbReference type="Proteomes" id="UP000032303">
    <property type="component" value="Chromosome 1"/>
</dbReference>
<dbReference type="InterPro" id="IPR017591">
    <property type="entry name" value="Allantoate_amidohydrolase"/>
</dbReference>
<keyword evidence="3" id="KW-0862">Zinc</keyword>
<organism evidence="5 6">
    <name type="scientific">Photobacterium gaetbulicola Gung47</name>
    <dbReference type="NCBI Taxonomy" id="658445"/>
    <lineage>
        <taxon>Bacteria</taxon>
        <taxon>Pseudomonadati</taxon>
        <taxon>Pseudomonadota</taxon>
        <taxon>Gammaproteobacteria</taxon>
        <taxon>Vibrionales</taxon>
        <taxon>Vibrionaceae</taxon>
        <taxon>Photobacterium</taxon>
    </lineage>
</organism>
<dbReference type="GO" id="GO:0042803">
    <property type="term" value="F:protein homodimerization activity"/>
    <property type="evidence" value="ECO:0007669"/>
    <property type="project" value="InterPro"/>
</dbReference>
<dbReference type="InterPro" id="IPR002933">
    <property type="entry name" value="Peptidase_M20"/>
</dbReference>
<dbReference type="Gene3D" id="3.30.70.360">
    <property type="match status" value="1"/>
</dbReference>
<dbReference type="EMBL" id="CP005973">
    <property type="protein sequence ID" value="AJR06519.1"/>
    <property type="molecule type" value="Genomic_DNA"/>
</dbReference>
<dbReference type="CDD" id="cd03884">
    <property type="entry name" value="M20_bAS"/>
    <property type="match status" value="1"/>
</dbReference>
<feature type="binding site" evidence="3">
    <location>
        <position position="91"/>
    </location>
    <ligand>
        <name>Zn(2+)</name>
        <dbReference type="ChEBI" id="CHEBI:29105"/>
        <label>1</label>
    </ligand>
</feature>
<dbReference type="Pfam" id="PF01546">
    <property type="entry name" value="Peptidase_M20"/>
    <property type="match status" value="1"/>
</dbReference>
<dbReference type="HOGENOM" id="CLU_024588_2_1_6"/>
<dbReference type="InterPro" id="IPR010158">
    <property type="entry name" value="Amidase_Cbmase"/>
</dbReference>
<name>A0A0C5WN54_9GAMM</name>
<dbReference type="AlphaFoldDB" id="A0A0C5WN54"/>
<dbReference type="OrthoDB" id="9808195at2"/>
<evidence type="ECO:0000256" key="3">
    <source>
        <dbReference type="PIRSR" id="PIRSR001235-1"/>
    </source>
</evidence>
<dbReference type="KEGG" id="pgb:H744_1c1497"/>
<feature type="binding site" evidence="3">
    <location>
        <position position="126"/>
    </location>
    <ligand>
        <name>Zn(2+)</name>
        <dbReference type="ChEBI" id="CHEBI:29105"/>
        <label>2</label>
    </ligand>
</feature>
<accession>A0A0C5WN54</accession>
<dbReference type="GO" id="GO:0047652">
    <property type="term" value="F:allantoate deiminase activity"/>
    <property type="evidence" value="ECO:0007669"/>
    <property type="project" value="InterPro"/>
</dbReference>
<evidence type="ECO:0000256" key="1">
    <source>
        <dbReference type="ARBA" id="ARBA00006153"/>
    </source>
</evidence>
<feature type="binding site" evidence="4">
    <location>
        <position position="213"/>
    </location>
    <ligand>
        <name>allantoate</name>
        <dbReference type="ChEBI" id="CHEBI:17536"/>
    </ligand>
</feature>
<evidence type="ECO:0000313" key="6">
    <source>
        <dbReference type="Proteomes" id="UP000032303"/>
    </source>
</evidence>
<dbReference type="PIRSF" id="PIRSF001235">
    <property type="entry name" value="Amidase_carbamoylase"/>
    <property type="match status" value="1"/>
</dbReference>
<feature type="binding site" evidence="3">
    <location>
        <position position="80"/>
    </location>
    <ligand>
        <name>Zn(2+)</name>
        <dbReference type="ChEBI" id="CHEBI:29105"/>
        <label>1</label>
    </ligand>
</feature>
<evidence type="ECO:0000256" key="4">
    <source>
        <dbReference type="PIRSR" id="PIRSR001235-2"/>
    </source>
</evidence>
<protein>
    <submittedName>
        <fullName evidence="5">Allantoate amidohydrolase</fullName>
    </submittedName>
</protein>
<dbReference type="GO" id="GO:0030145">
    <property type="term" value="F:manganese ion binding"/>
    <property type="evidence" value="ECO:0007669"/>
    <property type="project" value="InterPro"/>
</dbReference>
<dbReference type="PANTHER" id="PTHR32494:SF5">
    <property type="entry name" value="ALLANTOATE AMIDOHYDROLASE"/>
    <property type="match status" value="1"/>
</dbReference>
<dbReference type="NCBIfam" id="TIGR01879">
    <property type="entry name" value="hydantase"/>
    <property type="match status" value="1"/>
</dbReference>
<keyword evidence="6" id="KW-1185">Reference proteome</keyword>
<comment type="cofactor">
    <cofactor evidence="3">
        <name>Zn(2+)</name>
        <dbReference type="ChEBI" id="CHEBI:29105"/>
    </cofactor>
    <text evidence="3">Binds 2 Zn(2+) ions per subunit.</text>
</comment>
<dbReference type="NCBIfam" id="NF006771">
    <property type="entry name" value="PRK09290.1-5"/>
    <property type="match status" value="1"/>
</dbReference>
<reference evidence="5 6" key="1">
    <citation type="submission" date="2013-05" db="EMBL/GenBank/DDBJ databases">
        <title>Complete genome sequence of the lipase-producing bacterium Photobacterium gaetbulicola Gung47.</title>
        <authorList>
            <person name="Kim Y.-O."/>
        </authorList>
    </citation>
    <scope>NUCLEOTIDE SEQUENCE [LARGE SCALE GENOMIC DNA]</scope>
    <source>
        <strain evidence="5 6">Gung47</strain>
    </source>
</reference>
<feature type="binding site" evidence="3">
    <location>
        <position position="91"/>
    </location>
    <ligand>
        <name>Zn(2+)</name>
        <dbReference type="ChEBI" id="CHEBI:29105"/>
        <label>2</label>
    </ligand>
</feature>
<dbReference type="SUPFAM" id="SSF53187">
    <property type="entry name" value="Zn-dependent exopeptidases"/>
    <property type="match status" value="1"/>
</dbReference>
<dbReference type="PANTHER" id="PTHR32494">
    <property type="entry name" value="ALLANTOATE DEIMINASE-RELATED"/>
    <property type="match status" value="1"/>
</dbReference>
<comment type="similarity">
    <text evidence="1">Belongs to the peptidase M20 family.</text>
</comment>
<keyword evidence="3" id="KW-0479">Metal-binding</keyword>
<dbReference type="MEROPS" id="M20.976"/>
<dbReference type="GO" id="GO:0009442">
    <property type="term" value="P:allantoin assimilation pathway"/>
    <property type="evidence" value="ECO:0007669"/>
    <property type="project" value="InterPro"/>
</dbReference>
<dbReference type="InterPro" id="IPR036264">
    <property type="entry name" value="Bact_exopeptidase_dim_dom"/>
</dbReference>
<dbReference type="Gene3D" id="3.40.630.10">
    <property type="entry name" value="Zn peptidases"/>
    <property type="match status" value="1"/>
</dbReference>
<dbReference type="PATRIC" id="fig|658445.3.peg.1627"/>
<feature type="binding site" evidence="4">
    <location>
        <position position="273"/>
    </location>
    <ligand>
        <name>allantoate</name>
        <dbReference type="ChEBI" id="CHEBI:17536"/>
    </ligand>
</feature>
<dbReference type="NCBIfam" id="NF006768">
    <property type="entry name" value="PRK09290.1-1"/>
    <property type="match status" value="1"/>
</dbReference>
<evidence type="ECO:0000256" key="2">
    <source>
        <dbReference type="ARBA" id="ARBA00022801"/>
    </source>
</evidence>
<feature type="binding site" evidence="3">
    <location>
        <position position="380"/>
    </location>
    <ligand>
        <name>Zn(2+)</name>
        <dbReference type="ChEBI" id="CHEBI:29105"/>
        <label>2</label>
    </ligand>
</feature>